<organism evidence="5 6">
    <name type="scientific">Altererythrobacter arenosus</name>
    <dbReference type="NCBI Taxonomy" id="3032592"/>
    <lineage>
        <taxon>Bacteria</taxon>
        <taxon>Pseudomonadati</taxon>
        <taxon>Pseudomonadota</taxon>
        <taxon>Alphaproteobacteria</taxon>
        <taxon>Sphingomonadales</taxon>
        <taxon>Erythrobacteraceae</taxon>
        <taxon>Altererythrobacter</taxon>
    </lineage>
</organism>
<feature type="domain" description="FMN hydroxy acid dehydrogenase" evidence="4">
    <location>
        <begin position="3"/>
        <end position="389"/>
    </location>
</feature>
<reference evidence="5 6" key="1">
    <citation type="submission" date="2023-03" db="EMBL/GenBank/DDBJ databases">
        <title>Altererythrobacter sp. CAU 1644 isolated from sand.</title>
        <authorList>
            <person name="Kim W."/>
        </authorList>
    </citation>
    <scope>NUCLEOTIDE SEQUENCE [LARGE SCALE GENOMIC DNA]</scope>
    <source>
        <strain evidence="5 6">CAU 1644</strain>
    </source>
</reference>
<proteinExistence type="inferred from homology"/>
<comment type="similarity">
    <text evidence="3">Belongs to the FMN-dependent alpha-hydroxy acid dehydrogenase family.</text>
</comment>
<dbReference type="Pfam" id="PF01070">
    <property type="entry name" value="FMN_dh"/>
    <property type="match status" value="1"/>
</dbReference>
<evidence type="ECO:0000313" key="5">
    <source>
        <dbReference type="EMBL" id="WFL78963.1"/>
    </source>
</evidence>
<gene>
    <name evidence="5" type="ORF">P7228_07840</name>
</gene>
<dbReference type="PIRSF" id="PIRSF000138">
    <property type="entry name" value="Al-hdrx_acd_dh"/>
    <property type="match status" value="1"/>
</dbReference>
<comment type="cofactor">
    <cofactor evidence="1">
        <name>FMN</name>
        <dbReference type="ChEBI" id="CHEBI:58210"/>
    </cofactor>
</comment>
<evidence type="ECO:0000259" key="4">
    <source>
        <dbReference type="PROSITE" id="PS51349"/>
    </source>
</evidence>
<dbReference type="InterPro" id="IPR008259">
    <property type="entry name" value="FMN_hydac_DH_AS"/>
</dbReference>
<dbReference type="CDD" id="cd02809">
    <property type="entry name" value="alpha_hydroxyacid_oxid_FMN"/>
    <property type="match status" value="1"/>
</dbReference>
<evidence type="ECO:0000256" key="2">
    <source>
        <dbReference type="ARBA" id="ARBA00023002"/>
    </source>
</evidence>
<sequence length="392" mass="42952">MPTLDLVPASVEDFRRRAEKRLPRSLFDYVDGGAGAEVTLRDNVEDFEKLRLRQRVMRDISDTSTKIELLGEELALPVILAPVGMAGMMARRAEVQAKRAADAMGIPFTLSTVGICPIDEVAAVSDKPAWYQLYMLRDRGVVQEILRRAWEYGVRTLVFTVDLSVVGTRYRDIRNGLGGGTSTWGKLRGGPIEYFSHPHWLWNVALRGGPLTFGNIAQYAPAARALTDFKEWVDSQFDPSVNWGDIAWLRDQWKGELIIKGILDPQDARDAKRIGADALVVSNHGGRQLDGVASGAAMLPRVADALHDDLPLIVDGGVRSGQDVVKALALGARAVMIGRPWIYAVAAQGEAGLLRLLTMFKLDMKTALGLSGYPHASQVDRGALLQDLGERA</sequence>
<evidence type="ECO:0000256" key="3">
    <source>
        <dbReference type="ARBA" id="ARBA00024042"/>
    </source>
</evidence>
<dbReference type="PROSITE" id="PS51349">
    <property type="entry name" value="FMN_HYDROXY_ACID_DH_2"/>
    <property type="match status" value="1"/>
</dbReference>
<dbReference type="InterPro" id="IPR037396">
    <property type="entry name" value="FMN_HAD"/>
</dbReference>
<dbReference type="Gene3D" id="3.20.20.70">
    <property type="entry name" value="Aldolase class I"/>
    <property type="match status" value="1"/>
</dbReference>
<dbReference type="InterPro" id="IPR012133">
    <property type="entry name" value="Alpha-hydoxy_acid_DH_FMN"/>
</dbReference>
<dbReference type="Proteomes" id="UP001215827">
    <property type="component" value="Chromosome"/>
</dbReference>
<dbReference type="EMBL" id="CP121106">
    <property type="protein sequence ID" value="WFL78963.1"/>
    <property type="molecule type" value="Genomic_DNA"/>
</dbReference>
<keyword evidence="2 5" id="KW-0560">Oxidoreductase</keyword>
<dbReference type="GO" id="GO:0004459">
    <property type="term" value="F:L-lactate dehydrogenase (NAD+) activity"/>
    <property type="evidence" value="ECO:0007669"/>
    <property type="project" value="UniProtKB-EC"/>
</dbReference>
<dbReference type="PANTHER" id="PTHR10578">
    <property type="entry name" value="S -2-HYDROXY-ACID OXIDASE-RELATED"/>
    <property type="match status" value="1"/>
</dbReference>
<protein>
    <submittedName>
        <fullName evidence="5">L-lactate dehydrogenase</fullName>
        <ecNumber evidence="5">1.1.1.27</ecNumber>
    </submittedName>
</protein>
<dbReference type="InterPro" id="IPR000262">
    <property type="entry name" value="FMN-dep_DH"/>
</dbReference>
<name>A0ABY8FY62_9SPHN</name>
<dbReference type="EC" id="1.1.1.27" evidence="5"/>
<evidence type="ECO:0000256" key="1">
    <source>
        <dbReference type="ARBA" id="ARBA00001917"/>
    </source>
</evidence>
<dbReference type="NCBIfam" id="NF008398">
    <property type="entry name" value="PRK11197.1"/>
    <property type="match status" value="1"/>
</dbReference>
<keyword evidence="6" id="KW-1185">Reference proteome</keyword>
<dbReference type="PANTHER" id="PTHR10578:SF85">
    <property type="entry name" value="L-LACTATE DEHYDROGENASE"/>
    <property type="match status" value="1"/>
</dbReference>
<dbReference type="InterPro" id="IPR013785">
    <property type="entry name" value="Aldolase_TIM"/>
</dbReference>
<accession>A0ABY8FY62</accession>
<dbReference type="RefSeq" id="WP_278017652.1">
    <property type="nucleotide sequence ID" value="NZ_CP121106.1"/>
</dbReference>
<evidence type="ECO:0000313" key="6">
    <source>
        <dbReference type="Proteomes" id="UP001215827"/>
    </source>
</evidence>
<dbReference type="SUPFAM" id="SSF51395">
    <property type="entry name" value="FMN-linked oxidoreductases"/>
    <property type="match status" value="1"/>
</dbReference>
<dbReference type="PROSITE" id="PS00557">
    <property type="entry name" value="FMN_HYDROXY_ACID_DH_1"/>
    <property type="match status" value="1"/>
</dbReference>